<dbReference type="EnsemblProtists" id="EKX51080">
    <property type="protein sequence ID" value="EKX51080"/>
    <property type="gene ID" value="GUITHDRAFT_103003"/>
</dbReference>
<accession>L1JSB1</accession>
<evidence type="ECO:0000313" key="3">
    <source>
        <dbReference type="EnsemblProtists" id="EKX51080"/>
    </source>
</evidence>
<dbReference type="EMBL" id="JH992976">
    <property type="protein sequence ID" value="EKX51080.1"/>
    <property type="molecule type" value="Genomic_DNA"/>
</dbReference>
<dbReference type="RefSeq" id="XP_005838060.1">
    <property type="nucleotide sequence ID" value="XM_005838003.1"/>
</dbReference>
<dbReference type="PaxDb" id="55529-EKX51080"/>
<protein>
    <submittedName>
        <fullName evidence="2 3">Uncharacterized protein</fullName>
    </submittedName>
</protein>
<evidence type="ECO:0000313" key="4">
    <source>
        <dbReference type="Proteomes" id="UP000011087"/>
    </source>
</evidence>
<reference evidence="4" key="2">
    <citation type="submission" date="2012-11" db="EMBL/GenBank/DDBJ databases">
        <authorList>
            <person name="Kuo A."/>
            <person name="Curtis B.A."/>
            <person name="Tanifuji G."/>
            <person name="Burki F."/>
            <person name="Gruber A."/>
            <person name="Irimia M."/>
            <person name="Maruyama S."/>
            <person name="Arias M.C."/>
            <person name="Ball S.G."/>
            <person name="Gile G.H."/>
            <person name="Hirakawa Y."/>
            <person name="Hopkins J.F."/>
            <person name="Rensing S.A."/>
            <person name="Schmutz J."/>
            <person name="Symeonidi A."/>
            <person name="Elias M."/>
            <person name="Eveleigh R.J."/>
            <person name="Herman E.K."/>
            <person name="Klute M.J."/>
            <person name="Nakayama T."/>
            <person name="Obornik M."/>
            <person name="Reyes-Prieto A."/>
            <person name="Armbrust E.V."/>
            <person name="Aves S.J."/>
            <person name="Beiko R.G."/>
            <person name="Coutinho P."/>
            <person name="Dacks J.B."/>
            <person name="Durnford D.G."/>
            <person name="Fast N.M."/>
            <person name="Green B.R."/>
            <person name="Grisdale C."/>
            <person name="Hempe F."/>
            <person name="Henrissat B."/>
            <person name="Hoppner M.P."/>
            <person name="Ishida K.-I."/>
            <person name="Kim E."/>
            <person name="Koreny L."/>
            <person name="Kroth P.G."/>
            <person name="Liu Y."/>
            <person name="Malik S.-B."/>
            <person name="Maier U.G."/>
            <person name="McRose D."/>
            <person name="Mock T."/>
            <person name="Neilson J.A."/>
            <person name="Onodera N.T."/>
            <person name="Poole A.M."/>
            <person name="Pritham E.J."/>
            <person name="Richards T.A."/>
            <person name="Rocap G."/>
            <person name="Roy S.W."/>
            <person name="Sarai C."/>
            <person name="Schaack S."/>
            <person name="Shirato S."/>
            <person name="Slamovits C.H."/>
            <person name="Spencer D.F."/>
            <person name="Suzuki S."/>
            <person name="Worden A.Z."/>
            <person name="Zauner S."/>
            <person name="Barry K."/>
            <person name="Bell C."/>
            <person name="Bharti A.K."/>
            <person name="Crow J.A."/>
            <person name="Grimwood J."/>
            <person name="Kramer R."/>
            <person name="Lindquist E."/>
            <person name="Lucas S."/>
            <person name="Salamov A."/>
            <person name="McFadden G.I."/>
            <person name="Lane C.E."/>
            <person name="Keeling P.J."/>
            <person name="Gray M.W."/>
            <person name="Grigoriev I.V."/>
            <person name="Archibald J.M."/>
        </authorList>
    </citation>
    <scope>NUCLEOTIDE SEQUENCE</scope>
    <source>
        <strain evidence="4">CCMP2712</strain>
    </source>
</reference>
<feature type="region of interest" description="Disordered" evidence="1">
    <location>
        <begin position="1"/>
        <end position="27"/>
    </location>
</feature>
<evidence type="ECO:0000256" key="1">
    <source>
        <dbReference type="SAM" id="MobiDB-lite"/>
    </source>
</evidence>
<dbReference type="Proteomes" id="UP000011087">
    <property type="component" value="Unassembled WGS sequence"/>
</dbReference>
<name>L1JSB1_GUITC</name>
<evidence type="ECO:0000313" key="2">
    <source>
        <dbReference type="EMBL" id="EKX51080.1"/>
    </source>
</evidence>
<organism evidence="2">
    <name type="scientific">Guillardia theta (strain CCMP2712)</name>
    <name type="common">Cryptophyte</name>
    <dbReference type="NCBI Taxonomy" id="905079"/>
    <lineage>
        <taxon>Eukaryota</taxon>
        <taxon>Cryptophyceae</taxon>
        <taxon>Pyrenomonadales</taxon>
        <taxon>Geminigeraceae</taxon>
        <taxon>Guillardia</taxon>
    </lineage>
</organism>
<sequence>MSSIDLDGVPDMGEPQHMGFGRLASCPADWTHDDRKIEYKRLIGEEISKASKSPACMQSWKTVSLSAKQINIALHAKFGDLVDDIPTRSKQECLDSMDVSGNHHDIELAQGYDN</sequence>
<gene>
    <name evidence="2" type="ORF">GUITHDRAFT_103003</name>
</gene>
<proteinExistence type="predicted"/>
<reference evidence="2 4" key="1">
    <citation type="journal article" date="2012" name="Nature">
        <title>Algal genomes reveal evolutionary mosaicism and the fate of nucleomorphs.</title>
        <authorList>
            <consortium name="DOE Joint Genome Institute"/>
            <person name="Curtis B.A."/>
            <person name="Tanifuji G."/>
            <person name="Burki F."/>
            <person name="Gruber A."/>
            <person name="Irimia M."/>
            <person name="Maruyama S."/>
            <person name="Arias M.C."/>
            <person name="Ball S.G."/>
            <person name="Gile G.H."/>
            <person name="Hirakawa Y."/>
            <person name="Hopkins J.F."/>
            <person name="Kuo A."/>
            <person name="Rensing S.A."/>
            <person name="Schmutz J."/>
            <person name="Symeonidi A."/>
            <person name="Elias M."/>
            <person name="Eveleigh R.J."/>
            <person name="Herman E.K."/>
            <person name="Klute M.J."/>
            <person name="Nakayama T."/>
            <person name="Obornik M."/>
            <person name="Reyes-Prieto A."/>
            <person name="Armbrust E.V."/>
            <person name="Aves S.J."/>
            <person name="Beiko R.G."/>
            <person name="Coutinho P."/>
            <person name="Dacks J.B."/>
            <person name="Durnford D.G."/>
            <person name="Fast N.M."/>
            <person name="Green B.R."/>
            <person name="Grisdale C.J."/>
            <person name="Hempel F."/>
            <person name="Henrissat B."/>
            <person name="Hoppner M.P."/>
            <person name="Ishida K."/>
            <person name="Kim E."/>
            <person name="Koreny L."/>
            <person name="Kroth P.G."/>
            <person name="Liu Y."/>
            <person name="Malik S.B."/>
            <person name="Maier U.G."/>
            <person name="McRose D."/>
            <person name="Mock T."/>
            <person name="Neilson J.A."/>
            <person name="Onodera N.T."/>
            <person name="Poole A.M."/>
            <person name="Pritham E.J."/>
            <person name="Richards T.A."/>
            <person name="Rocap G."/>
            <person name="Roy S.W."/>
            <person name="Sarai C."/>
            <person name="Schaack S."/>
            <person name="Shirato S."/>
            <person name="Slamovits C.H."/>
            <person name="Spencer D.F."/>
            <person name="Suzuki S."/>
            <person name="Worden A.Z."/>
            <person name="Zauner S."/>
            <person name="Barry K."/>
            <person name="Bell C."/>
            <person name="Bharti A.K."/>
            <person name="Crow J.A."/>
            <person name="Grimwood J."/>
            <person name="Kramer R."/>
            <person name="Lindquist E."/>
            <person name="Lucas S."/>
            <person name="Salamov A."/>
            <person name="McFadden G.I."/>
            <person name="Lane C.E."/>
            <person name="Keeling P.J."/>
            <person name="Gray M.W."/>
            <person name="Grigoriev I.V."/>
            <person name="Archibald J.M."/>
        </authorList>
    </citation>
    <scope>NUCLEOTIDE SEQUENCE</scope>
    <source>
        <strain evidence="2 4">CCMP2712</strain>
    </source>
</reference>
<keyword evidence="4" id="KW-1185">Reference proteome</keyword>
<dbReference type="KEGG" id="gtt:GUITHDRAFT_103003"/>
<dbReference type="AlphaFoldDB" id="L1JSB1"/>
<reference evidence="3" key="3">
    <citation type="submission" date="2016-03" db="UniProtKB">
        <authorList>
            <consortium name="EnsemblProtists"/>
        </authorList>
    </citation>
    <scope>IDENTIFICATION</scope>
</reference>
<dbReference type="HOGENOM" id="CLU_2125809_0_0_1"/>
<dbReference type="GeneID" id="17308000"/>